<organism evidence="2">
    <name type="scientific">Anguilla anguilla</name>
    <name type="common">European freshwater eel</name>
    <name type="synonym">Muraena anguilla</name>
    <dbReference type="NCBI Taxonomy" id="7936"/>
    <lineage>
        <taxon>Eukaryota</taxon>
        <taxon>Metazoa</taxon>
        <taxon>Chordata</taxon>
        <taxon>Craniata</taxon>
        <taxon>Vertebrata</taxon>
        <taxon>Euteleostomi</taxon>
        <taxon>Actinopterygii</taxon>
        <taxon>Neopterygii</taxon>
        <taxon>Teleostei</taxon>
        <taxon>Anguilliformes</taxon>
        <taxon>Anguillidae</taxon>
        <taxon>Anguilla</taxon>
    </lineage>
</organism>
<dbReference type="EMBL" id="GBXM01098787">
    <property type="protein sequence ID" value="JAH09790.1"/>
    <property type="molecule type" value="Transcribed_RNA"/>
</dbReference>
<evidence type="ECO:0000256" key="1">
    <source>
        <dbReference type="SAM" id="MobiDB-lite"/>
    </source>
</evidence>
<name>A0A0E9Q0F3_ANGAN</name>
<accession>A0A0E9Q0F3</accession>
<protein>
    <submittedName>
        <fullName evidence="2">Uncharacterized protein</fullName>
    </submittedName>
</protein>
<reference evidence="2" key="1">
    <citation type="submission" date="2014-11" db="EMBL/GenBank/DDBJ databases">
        <authorList>
            <person name="Amaro Gonzalez C."/>
        </authorList>
    </citation>
    <scope>NUCLEOTIDE SEQUENCE</scope>
</reference>
<sequence length="73" mass="8549">MNDFLRQRAGLQNTPSDTRKRKNVSPKTCLKCQMLNLTHYKVGPEPIKPLMLLLGARNRSRLRHYTLHYITIT</sequence>
<reference evidence="2" key="2">
    <citation type="journal article" date="2015" name="Fish Shellfish Immunol.">
        <title>Early steps in the European eel (Anguilla anguilla)-Vibrio vulnificus interaction in the gills: Role of the RtxA13 toxin.</title>
        <authorList>
            <person name="Callol A."/>
            <person name="Pajuelo D."/>
            <person name="Ebbesson L."/>
            <person name="Teles M."/>
            <person name="MacKenzie S."/>
            <person name="Amaro C."/>
        </authorList>
    </citation>
    <scope>NUCLEOTIDE SEQUENCE</scope>
</reference>
<dbReference type="AlphaFoldDB" id="A0A0E9Q0F3"/>
<proteinExistence type="predicted"/>
<feature type="region of interest" description="Disordered" evidence="1">
    <location>
        <begin position="1"/>
        <end position="25"/>
    </location>
</feature>
<evidence type="ECO:0000313" key="2">
    <source>
        <dbReference type="EMBL" id="JAH09790.1"/>
    </source>
</evidence>